<keyword evidence="5" id="KW-0732">Signal</keyword>
<sequence length="151" mass="16295">MNTCIFVSIFLVCLATTAHASFNCVTYSSLETKAKCGKAGYLMGYGYKYCKRFESNLKKFNAKGQSWAKCTAACLQKRAKSIVNANVGKSNRCANIKTQAFNSHVNCYTSCGFCGVYGANLGALMATFQFSDLFSTESVKQIVGVGAKCLG</sequence>
<keyword evidence="4" id="KW-1015">Disulfide bond</keyword>
<evidence type="ECO:0000256" key="1">
    <source>
        <dbReference type="ARBA" id="ARBA00008693"/>
    </source>
</evidence>
<dbReference type="Proteomes" id="UP000492821">
    <property type="component" value="Unassembled WGS sequence"/>
</dbReference>
<proteinExistence type="inferred from homology"/>
<evidence type="ECO:0000256" key="4">
    <source>
        <dbReference type="ARBA" id="ARBA00023157"/>
    </source>
</evidence>
<dbReference type="GO" id="GO:0005179">
    <property type="term" value="F:hormone activity"/>
    <property type="evidence" value="ECO:0007669"/>
    <property type="project" value="UniProtKB-KW"/>
</dbReference>
<evidence type="ECO:0000313" key="7">
    <source>
        <dbReference type="WBParaSite" id="Pan_g20178.t1"/>
    </source>
</evidence>
<reference evidence="7" key="2">
    <citation type="submission" date="2020-10" db="UniProtKB">
        <authorList>
            <consortium name="WormBaseParasite"/>
        </authorList>
    </citation>
    <scope>IDENTIFICATION</scope>
</reference>
<comment type="subunit">
    <text evidence="2">Homodimer; disulfide-linked.</text>
</comment>
<evidence type="ECO:0000256" key="2">
    <source>
        <dbReference type="ARBA" id="ARBA00011748"/>
    </source>
</evidence>
<dbReference type="InterPro" id="IPR004978">
    <property type="entry name" value="Stanniocalcin"/>
</dbReference>
<name>A0A7E4ZVJ4_PANRE</name>
<evidence type="ECO:0000313" key="6">
    <source>
        <dbReference type="Proteomes" id="UP000492821"/>
    </source>
</evidence>
<dbReference type="Pfam" id="PF03298">
    <property type="entry name" value="Stanniocalcin"/>
    <property type="match status" value="1"/>
</dbReference>
<dbReference type="AlphaFoldDB" id="A0A7E4ZVJ4"/>
<dbReference type="PANTHER" id="PTHR11245">
    <property type="entry name" value="STANNIOCALCIN"/>
    <property type="match status" value="1"/>
</dbReference>
<keyword evidence="6" id="KW-1185">Reference proteome</keyword>
<dbReference type="GO" id="GO:0006874">
    <property type="term" value="P:intracellular calcium ion homeostasis"/>
    <property type="evidence" value="ECO:0007669"/>
    <property type="project" value="TreeGrafter"/>
</dbReference>
<organism evidence="6 7">
    <name type="scientific">Panagrellus redivivus</name>
    <name type="common">Microworm</name>
    <dbReference type="NCBI Taxonomy" id="6233"/>
    <lineage>
        <taxon>Eukaryota</taxon>
        <taxon>Metazoa</taxon>
        <taxon>Ecdysozoa</taxon>
        <taxon>Nematoda</taxon>
        <taxon>Chromadorea</taxon>
        <taxon>Rhabditida</taxon>
        <taxon>Tylenchina</taxon>
        <taxon>Panagrolaimomorpha</taxon>
        <taxon>Panagrolaimoidea</taxon>
        <taxon>Panagrolaimidae</taxon>
        <taxon>Panagrellus</taxon>
    </lineage>
</organism>
<dbReference type="PANTHER" id="PTHR11245:SF6">
    <property type="entry name" value="DUF19 DOMAIN-CONTAINING PROTEIN"/>
    <property type="match status" value="1"/>
</dbReference>
<reference evidence="6" key="1">
    <citation type="journal article" date="2013" name="Genetics">
        <title>The draft genome and transcriptome of Panagrellus redivivus are shaped by the harsh demands of a free-living lifestyle.</title>
        <authorList>
            <person name="Srinivasan J."/>
            <person name="Dillman A.R."/>
            <person name="Macchietto M.G."/>
            <person name="Heikkinen L."/>
            <person name="Lakso M."/>
            <person name="Fracchia K.M."/>
            <person name="Antoshechkin I."/>
            <person name="Mortazavi A."/>
            <person name="Wong G."/>
            <person name="Sternberg P.W."/>
        </authorList>
    </citation>
    <scope>NUCLEOTIDE SEQUENCE [LARGE SCALE GENOMIC DNA]</scope>
    <source>
        <strain evidence="6">MT8872</strain>
    </source>
</reference>
<dbReference type="WBParaSite" id="Pan_g20178.t1">
    <property type="protein sequence ID" value="Pan_g20178.t1"/>
    <property type="gene ID" value="Pan_g20178"/>
</dbReference>
<accession>A0A7E4ZVJ4</accession>
<feature type="chain" id="PRO_5028910296" evidence="5">
    <location>
        <begin position="21"/>
        <end position="151"/>
    </location>
</feature>
<protein>
    <submittedName>
        <fullName evidence="7">WSC domain-containing protein</fullName>
    </submittedName>
</protein>
<comment type="similarity">
    <text evidence="1">Belongs to the stanniocalcin family.</text>
</comment>
<evidence type="ECO:0000256" key="5">
    <source>
        <dbReference type="SAM" id="SignalP"/>
    </source>
</evidence>
<evidence type="ECO:0000256" key="3">
    <source>
        <dbReference type="ARBA" id="ARBA00022702"/>
    </source>
</evidence>
<keyword evidence="3" id="KW-0372">Hormone</keyword>
<feature type="signal peptide" evidence="5">
    <location>
        <begin position="1"/>
        <end position="20"/>
    </location>
</feature>
<dbReference type="GO" id="GO:0005615">
    <property type="term" value="C:extracellular space"/>
    <property type="evidence" value="ECO:0007669"/>
    <property type="project" value="TreeGrafter"/>
</dbReference>